<comment type="caution">
    <text evidence="7">The sequence shown here is derived from an EMBL/GenBank/DDBJ whole genome shotgun (WGS) entry which is preliminary data.</text>
</comment>
<dbReference type="Gene3D" id="1.10.238.10">
    <property type="entry name" value="EF-hand"/>
    <property type="match status" value="1"/>
</dbReference>
<evidence type="ECO:0000259" key="6">
    <source>
        <dbReference type="PROSITE" id="PS51229"/>
    </source>
</evidence>
<dbReference type="GO" id="GO:0097602">
    <property type="term" value="F:cullin family protein binding"/>
    <property type="evidence" value="ECO:0007669"/>
    <property type="project" value="TreeGrafter"/>
</dbReference>
<dbReference type="PANTHER" id="PTHR12281:SF32">
    <property type="entry name" value="DCN1-LIKE PROTEIN"/>
    <property type="match status" value="1"/>
</dbReference>
<feature type="transmembrane region" description="Helical" evidence="5">
    <location>
        <begin position="70"/>
        <end position="90"/>
    </location>
</feature>
<dbReference type="InterPro" id="IPR045325">
    <property type="entry name" value="TMEM70/TMEM186/TMEM223"/>
</dbReference>
<comment type="subcellular location">
    <subcellularLocation>
        <location evidence="1">Nucleus</location>
    </subcellularLocation>
</comment>
<dbReference type="GO" id="GO:0032182">
    <property type="term" value="F:ubiquitin-like protein binding"/>
    <property type="evidence" value="ECO:0007669"/>
    <property type="project" value="TreeGrafter"/>
</dbReference>
<dbReference type="GO" id="GO:2000436">
    <property type="term" value="P:positive regulation of protein neddylation"/>
    <property type="evidence" value="ECO:0007669"/>
    <property type="project" value="UniProtKB-ARBA"/>
</dbReference>
<dbReference type="InterPro" id="IPR014764">
    <property type="entry name" value="DCN-prot"/>
</dbReference>
<dbReference type="GO" id="GO:0045116">
    <property type="term" value="P:protein neddylation"/>
    <property type="evidence" value="ECO:0007669"/>
    <property type="project" value="TreeGrafter"/>
</dbReference>
<evidence type="ECO:0000256" key="2">
    <source>
        <dbReference type="ARBA" id="ARBA00022786"/>
    </source>
</evidence>
<dbReference type="Proteomes" id="UP001174909">
    <property type="component" value="Unassembled WGS sequence"/>
</dbReference>
<evidence type="ECO:0000313" key="8">
    <source>
        <dbReference type="Proteomes" id="UP001174909"/>
    </source>
</evidence>
<protein>
    <recommendedName>
        <fullName evidence="4">Defective in cullin neddylation protein</fullName>
    </recommendedName>
</protein>
<dbReference type="PANTHER" id="PTHR12281">
    <property type="entry name" value="RP42 RELATED"/>
    <property type="match status" value="1"/>
</dbReference>
<comment type="function">
    <text evidence="4">Neddylation of cullins play an essential role in the regulation of SCF-type complexes activity.</text>
</comment>
<dbReference type="GO" id="GO:0000151">
    <property type="term" value="C:ubiquitin ligase complex"/>
    <property type="evidence" value="ECO:0007669"/>
    <property type="project" value="TreeGrafter"/>
</dbReference>
<gene>
    <name evidence="7" type="ORF">GBAR_LOCUS2077</name>
</gene>
<dbReference type="InterPro" id="IPR005176">
    <property type="entry name" value="PONY_dom"/>
</dbReference>
<evidence type="ECO:0000256" key="5">
    <source>
        <dbReference type="SAM" id="Phobius"/>
    </source>
</evidence>
<keyword evidence="5" id="KW-0472">Membrane</keyword>
<dbReference type="Pfam" id="PF03556">
    <property type="entry name" value="Cullin_binding"/>
    <property type="match status" value="1"/>
</dbReference>
<dbReference type="EMBL" id="CASHTH010000294">
    <property type="protein sequence ID" value="CAI7997143.1"/>
    <property type="molecule type" value="Genomic_DNA"/>
</dbReference>
<evidence type="ECO:0000256" key="1">
    <source>
        <dbReference type="ARBA" id="ARBA00004123"/>
    </source>
</evidence>
<keyword evidence="3" id="KW-0539">Nucleus</keyword>
<dbReference type="FunFam" id="1.10.238.200:FF:000001">
    <property type="entry name" value="DCN1-like protein"/>
    <property type="match status" value="1"/>
</dbReference>
<dbReference type="GO" id="GO:0005634">
    <property type="term" value="C:nucleus"/>
    <property type="evidence" value="ECO:0007669"/>
    <property type="project" value="UniProtKB-SubCell"/>
</dbReference>
<dbReference type="GO" id="GO:0031624">
    <property type="term" value="F:ubiquitin conjugating enzyme binding"/>
    <property type="evidence" value="ECO:0007669"/>
    <property type="project" value="TreeGrafter"/>
</dbReference>
<dbReference type="SUPFAM" id="SSF46934">
    <property type="entry name" value="UBA-like"/>
    <property type="match status" value="1"/>
</dbReference>
<proteinExistence type="predicted"/>
<feature type="domain" description="DCUN1" evidence="6">
    <location>
        <begin position="273"/>
        <end position="463"/>
    </location>
</feature>
<dbReference type="AlphaFoldDB" id="A0AA35QZY3"/>
<dbReference type="InterPro" id="IPR042460">
    <property type="entry name" value="DCN1-like_PONY"/>
</dbReference>
<dbReference type="Pfam" id="PF06979">
    <property type="entry name" value="TMEM70"/>
    <property type="match status" value="1"/>
</dbReference>
<dbReference type="InterPro" id="IPR009060">
    <property type="entry name" value="UBA-like_sf"/>
</dbReference>
<dbReference type="Pfam" id="PF14555">
    <property type="entry name" value="UBA_4"/>
    <property type="match status" value="1"/>
</dbReference>
<sequence length="475" mass="54565">MSCRKLLGAVLQKKQLKHGCNVRPFTNFRFIPHPLLLPHPPFLLTQFTTSTTSTILLYKNTQSQTKFFKLIFLMSGVQLVFWAYLSYFAFAELRQEKLCLQTDQTPPTLQEQQATPTLSTGKAPITAPWYSSLKWRLAISLLALSVGVFFATTACMYPLRVVQKMSYIRGKMGGVSITTYSPLKGVREVRADLSDIGVAGKRVSEAKGRQLGMKYKLKQSQRAKVRHFMAVTGSDDHTAINCLTQNDWRLDMATDNFYQDPLKYFVEPPRAPVDKKKIDILFNKYRNSLEEDKMLADGVSRFCDDVGLDPTSLTVLLIAWKFKAATQCEFSRKEFVDGMSALGCDSIEKLRKKCENSAMEKELKEPPKFKDFYQFTFNFAKNPGQKGLDLDMALAYWNIAMKGRFKFLDLWCQFLQEHHKRSIPRDTWNLLLDFSLAIDDTMSNYDEEGAWPVLIDDFVEYARPILQKRVLEHSQ</sequence>
<evidence type="ECO:0000256" key="3">
    <source>
        <dbReference type="ARBA" id="ARBA00023242"/>
    </source>
</evidence>
<dbReference type="Gene3D" id="1.10.8.10">
    <property type="entry name" value="DNA helicase RuvA subunit, C-terminal domain"/>
    <property type="match status" value="1"/>
</dbReference>
<reference evidence="7" key="1">
    <citation type="submission" date="2023-03" db="EMBL/GenBank/DDBJ databases">
        <authorList>
            <person name="Steffen K."/>
            <person name="Cardenas P."/>
        </authorList>
    </citation>
    <scope>NUCLEOTIDE SEQUENCE</scope>
</reference>
<feature type="transmembrane region" description="Helical" evidence="5">
    <location>
        <begin position="137"/>
        <end position="159"/>
    </location>
</feature>
<organism evidence="7 8">
    <name type="scientific">Geodia barretti</name>
    <name type="common">Barrett's horny sponge</name>
    <dbReference type="NCBI Taxonomy" id="519541"/>
    <lineage>
        <taxon>Eukaryota</taxon>
        <taxon>Metazoa</taxon>
        <taxon>Porifera</taxon>
        <taxon>Demospongiae</taxon>
        <taxon>Heteroscleromorpha</taxon>
        <taxon>Tetractinellida</taxon>
        <taxon>Astrophorina</taxon>
        <taxon>Geodiidae</taxon>
        <taxon>Geodia</taxon>
    </lineage>
</organism>
<dbReference type="PROSITE" id="PS51229">
    <property type="entry name" value="DCUN1"/>
    <property type="match status" value="1"/>
</dbReference>
<evidence type="ECO:0000313" key="7">
    <source>
        <dbReference type="EMBL" id="CAI7997143.1"/>
    </source>
</evidence>
<dbReference type="Gene3D" id="1.10.238.200">
    <property type="entry name" value="Cullin, PONY binding domain"/>
    <property type="match status" value="1"/>
</dbReference>
<keyword evidence="2" id="KW-0833">Ubl conjugation pathway</keyword>
<keyword evidence="8" id="KW-1185">Reference proteome</keyword>
<keyword evidence="5" id="KW-0812">Transmembrane</keyword>
<name>A0AA35QZY3_GEOBA</name>
<accession>A0AA35QZY3</accession>
<evidence type="ECO:0000256" key="4">
    <source>
        <dbReference type="RuleBase" id="RU410713"/>
    </source>
</evidence>
<keyword evidence="5" id="KW-1133">Transmembrane helix</keyword>
<dbReference type="FunFam" id="1.10.238.10:FF:000030">
    <property type="entry name" value="DCN1-like protein"/>
    <property type="match status" value="1"/>
</dbReference>